<gene>
    <name evidence="2" type="ORF">FUA23_08855</name>
</gene>
<keyword evidence="1" id="KW-0732">Signal</keyword>
<dbReference type="EMBL" id="VOXD01000011">
    <property type="protein sequence ID" value="TXF89786.1"/>
    <property type="molecule type" value="Genomic_DNA"/>
</dbReference>
<dbReference type="RefSeq" id="WP_147930379.1">
    <property type="nucleotide sequence ID" value="NZ_VOXD01000011.1"/>
</dbReference>
<organism evidence="2 3">
    <name type="scientific">Neolewinella aurantiaca</name>
    <dbReference type="NCBI Taxonomy" id="2602767"/>
    <lineage>
        <taxon>Bacteria</taxon>
        <taxon>Pseudomonadati</taxon>
        <taxon>Bacteroidota</taxon>
        <taxon>Saprospiria</taxon>
        <taxon>Saprospirales</taxon>
        <taxon>Lewinellaceae</taxon>
        <taxon>Neolewinella</taxon>
    </lineage>
</organism>
<sequence>MMRQILLASLLTLLFLPVSAQRGRGPALDGVWLETSLDRYGQPLPVERQPKRTTLFLEPDGYFEEIRPGTNRYADDRRFIGRWDADYRLGHLTLTVDAPRRVSASPYRYNRGSRRAYSQRIPYTIVFSDRDELVLRDRRDGRKRFFVRE</sequence>
<protein>
    <recommendedName>
        <fullName evidence="4">Lipocalin-like domain-containing protein</fullName>
    </recommendedName>
</protein>
<comment type="caution">
    <text evidence="2">The sequence shown here is derived from an EMBL/GenBank/DDBJ whole genome shotgun (WGS) entry which is preliminary data.</text>
</comment>
<accession>A0A5C7FH80</accession>
<evidence type="ECO:0000313" key="2">
    <source>
        <dbReference type="EMBL" id="TXF89786.1"/>
    </source>
</evidence>
<dbReference type="AlphaFoldDB" id="A0A5C7FH80"/>
<evidence type="ECO:0008006" key="4">
    <source>
        <dbReference type="Google" id="ProtNLM"/>
    </source>
</evidence>
<evidence type="ECO:0000256" key="1">
    <source>
        <dbReference type="SAM" id="SignalP"/>
    </source>
</evidence>
<dbReference type="OrthoDB" id="9869643at2"/>
<reference evidence="2 3" key="1">
    <citation type="submission" date="2019-08" db="EMBL/GenBank/DDBJ databases">
        <title>Lewinella sp. strain SSH13 Genome sequencing and assembly.</title>
        <authorList>
            <person name="Kim I."/>
        </authorList>
    </citation>
    <scope>NUCLEOTIDE SEQUENCE [LARGE SCALE GENOMIC DNA]</scope>
    <source>
        <strain evidence="2 3">SSH13</strain>
    </source>
</reference>
<keyword evidence="3" id="KW-1185">Reference proteome</keyword>
<evidence type="ECO:0000313" key="3">
    <source>
        <dbReference type="Proteomes" id="UP000321907"/>
    </source>
</evidence>
<feature type="chain" id="PRO_5022937513" description="Lipocalin-like domain-containing protein" evidence="1">
    <location>
        <begin position="21"/>
        <end position="149"/>
    </location>
</feature>
<proteinExistence type="predicted"/>
<feature type="signal peptide" evidence="1">
    <location>
        <begin position="1"/>
        <end position="20"/>
    </location>
</feature>
<name>A0A5C7FH80_9BACT</name>
<dbReference type="Proteomes" id="UP000321907">
    <property type="component" value="Unassembled WGS sequence"/>
</dbReference>